<dbReference type="EMBL" id="NJGD01000035">
    <property type="protein sequence ID" value="PJR08806.1"/>
    <property type="molecule type" value="Genomic_DNA"/>
</dbReference>
<accession>A0A2J0YT53</accession>
<protein>
    <submittedName>
        <fullName evidence="2">Phasin</fullName>
    </submittedName>
</protein>
<sequence length="154" mass="16569">MSKIADKPNQTAENVEYSAFDPSKATDQVYAAAEKGVEQSKEVLAKFQAGAEETQKALKATFETAISVGNELCLTTIAALRANTEADFSLLQALAGAKSLSEAIELQTTFLRKRVEMGVKQANDLWAFTTKAVIDISQPVKGAVEKTLRDLKAA</sequence>
<name>A0A2J0YT53_RHIML</name>
<dbReference type="Proteomes" id="UP000231987">
    <property type="component" value="Unassembled WGS sequence"/>
</dbReference>
<dbReference type="InterPro" id="IPR018968">
    <property type="entry name" value="Phasin"/>
</dbReference>
<dbReference type="AlphaFoldDB" id="A0A2J0YT53"/>
<evidence type="ECO:0000313" key="2">
    <source>
        <dbReference type="EMBL" id="PJR08806.1"/>
    </source>
</evidence>
<organism evidence="2 3">
    <name type="scientific">Rhizobium meliloti</name>
    <name type="common">Ensifer meliloti</name>
    <name type="synonym">Sinorhizobium meliloti</name>
    <dbReference type="NCBI Taxonomy" id="382"/>
    <lineage>
        <taxon>Bacteria</taxon>
        <taxon>Pseudomonadati</taxon>
        <taxon>Pseudomonadota</taxon>
        <taxon>Alphaproteobacteria</taxon>
        <taxon>Hyphomicrobiales</taxon>
        <taxon>Rhizobiaceae</taxon>
        <taxon>Sinorhizobium/Ensifer group</taxon>
        <taxon>Sinorhizobium</taxon>
    </lineage>
</organism>
<evidence type="ECO:0000259" key="1">
    <source>
        <dbReference type="Pfam" id="PF09361"/>
    </source>
</evidence>
<feature type="domain" description="Phasin" evidence="1">
    <location>
        <begin position="46"/>
        <end position="142"/>
    </location>
</feature>
<reference evidence="2 3" key="1">
    <citation type="submission" date="2017-06" db="EMBL/GenBank/DDBJ databases">
        <title>Ensifer strains isolated from leguminous trees and herbs display diverse denitrification phenotypes with some acting as strong N2O sinks.</title>
        <authorList>
            <person name="Woliy K."/>
            <person name="Mania D."/>
            <person name="Bakken L.R."/>
            <person name="Frostegard A."/>
        </authorList>
    </citation>
    <scope>NUCLEOTIDE SEQUENCE [LARGE SCALE GENOMIC DNA]</scope>
    <source>
        <strain evidence="2 3">AC50a</strain>
    </source>
</reference>
<dbReference type="Pfam" id="PF09361">
    <property type="entry name" value="Phasin_2"/>
    <property type="match status" value="1"/>
</dbReference>
<evidence type="ECO:0000313" key="3">
    <source>
        <dbReference type="Proteomes" id="UP000231987"/>
    </source>
</evidence>
<dbReference type="InterPro" id="IPR010234">
    <property type="entry name" value="Phasin_subfam-2"/>
</dbReference>
<gene>
    <name evidence="2" type="ORF">CEJ86_32095</name>
</gene>
<comment type="caution">
    <text evidence="2">The sequence shown here is derived from an EMBL/GenBank/DDBJ whole genome shotgun (WGS) entry which is preliminary data.</text>
</comment>
<dbReference type="RefSeq" id="WP_100674991.1">
    <property type="nucleotide sequence ID" value="NZ_NJGD01000035.1"/>
</dbReference>
<proteinExistence type="predicted"/>
<dbReference type="NCBIfam" id="TIGR01985">
    <property type="entry name" value="phasin_2"/>
    <property type="match status" value="1"/>
</dbReference>